<evidence type="ECO:0000256" key="1">
    <source>
        <dbReference type="ARBA" id="ARBA00006382"/>
    </source>
</evidence>
<dbReference type="CDD" id="cd01075">
    <property type="entry name" value="NAD_bind_Leu_Phe_Val_DH"/>
    <property type="match status" value="1"/>
</dbReference>
<dbReference type="GO" id="GO:0000166">
    <property type="term" value="F:nucleotide binding"/>
    <property type="evidence" value="ECO:0007669"/>
    <property type="project" value="UniProtKB-KW"/>
</dbReference>
<dbReference type="PIRSF" id="PIRSF000188">
    <property type="entry name" value="Phe_leu_dh"/>
    <property type="match status" value="1"/>
</dbReference>
<dbReference type="InterPro" id="IPR006096">
    <property type="entry name" value="Glu/Leu/Phe/Val/Trp_DH_C"/>
</dbReference>
<dbReference type="InterPro" id="IPR036291">
    <property type="entry name" value="NAD(P)-bd_dom_sf"/>
</dbReference>
<dbReference type="AlphaFoldDB" id="A0A9X0LG09"/>
<dbReference type="Gene3D" id="3.40.50.10860">
    <property type="entry name" value="Leucine Dehydrogenase, chain A, domain 1"/>
    <property type="match status" value="1"/>
</dbReference>
<evidence type="ECO:0000259" key="7">
    <source>
        <dbReference type="SMART" id="SM00839"/>
    </source>
</evidence>
<dbReference type="PANTHER" id="PTHR42722">
    <property type="entry name" value="LEUCINE DEHYDROGENASE"/>
    <property type="match status" value="1"/>
</dbReference>
<dbReference type="GO" id="GO:0016639">
    <property type="term" value="F:oxidoreductase activity, acting on the CH-NH2 group of donors, NAD or NADP as acceptor"/>
    <property type="evidence" value="ECO:0007669"/>
    <property type="project" value="InterPro"/>
</dbReference>
<dbReference type="InterPro" id="IPR046346">
    <property type="entry name" value="Aminoacid_DH-like_N_sf"/>
</dbReference>
<keyword evidence="2 6" id="KW-0560">Oxidoreductase</keyword>
<comment type="caution">
    <text evidence="8">The sequence shown here is derived from an EMBL/GenBank/DDBJ whole genome shotgun (WGS) entry which is preliminary data.</text>
</comment>
<dbReference type="SUPFAM" id="SSF53223">
    <property type="entry name" value="Aminoacid dehydrogenase-like, N-terminal domain"/>
    <property type="match status" value="1"/>
</dbReference>
<evidence type="ECO:0000256" key="6">
    <source>
        <dbReference type="RuleBase" id="RU004417"/>
    </source>
</evidence>
<protein>
    <submittedName>
        <fullName evidence="8">Valine dehydrogenase</fullName>
    </submittedName>
</protein>
<dbReference type="OMA" id="TDMGTTM"/>
<dbReference type="InterPro" id="IPR006097">
    <property type="entry name" value="Glu/Leu/Phe/Val/Trp_DH_dimer"/>
</dbReference>
<accession>A0A9X0LG09</accession>
<dbReference type="InterPro" id="IPR033524">
    <property type="entry name" value="Glu/Leu/Phe/Val_DH_AS"/>
</dbReference>
<comment type="similarity">
    <text evidence="1 6">Belongs to the Glu/Leu/Phe/Val dehydrogenases family.</text>
</comment>
<dbReference type="Proteomes" id="UP000053246">
    <property type="component" value="Unassembled WGS sequence"/>
</dbReference>
<dbReference type="Gene3D" id="3.40.50.720">
    <property type="entry name" value="NAD(P)-binding Rossmann-like Domain"/>
    <property type="match status" value="1"/>
</dbReference>
<evidence type="ECO:0000256" key="3">
    <source>
        <dbReference type="ARBA" id="ARBA00023027"/>
    </source>
</evidence>
<dbReference type="FunFam" id="3.40.50.10860:FF:000010">
    <property type="entry name" value="Leucine dehydrogenase"/>
    <property type="match status" value="1"/>
</dbReference>
<dbReference type="InterPro" id="IPR006095">
    <property type="entry name" value="Glu/Leu/Phe/Val/Trp_DH"/>
</dbReference>
<dbReference type="EMBL" id="LMWI01000001">
    <property type="protein sequence ID" value="KUJ48945.1"/>
    <property type="molecule type" value="Genomic_DNA"/>
</dbReference>
<feature type="binding site" evidence="5">
    <location>
        <begin position="187"/>
        <end position="192"/>
    </location>
    <ligand>
        <name>NAD(+)</name>
        <dbReference type="ChEBI" id="CHEBI:57540"/>
    </ligand>
</feature>
<keyword evidence="9" id="KW-1185">Reference proteome</keyword>
<reference evidence="8 9" key="1">
    <citation type="submission" date="2015-10" db="EMBL/GenBank/DDBJ databases">
        <authorList>
            <person name="Ju K.-S."/>
            <person name="Doroghazi J.R."/>
            <person name="Metcalf W.W."/>
        </authorList>
    </citation>
    <scope>NUCLEOTIDE SEQUENCE [LARGE SCALE GENOMIC DNA]</scope>
    <source>
        <strain evidence="8 9">NRRL B-24793</strain>
    </source>
</reference>
<evidence type="ECO:0000313" key="8">
    <source>
        <dbReference type="EMBL" id="KUJ48945.1"/>
    </source>
</evidence>
<dbReference type="SMART" id="SM00839">
    <property type="entry name" value="ELFV_dehydrog"/>
    <property type="match status" value="1"/>
</dbReference>
<dbReference type="SUPFAM" id="SSF51735">
    <property type="entry name" value="NAD(P)-binding Rossmann-fold domains"/>
    <property type="match status" value="1"/>
</dbReference>
<evidence type="ECO:0000313" key="9">
    <source>
        <dbReference type="Proteomes" id="UP000053246"/>
    </source>
</evidence>
<organism evidence="8 9">
    <name type="scientific">Micromonospora maris</name>
    <dbReference type="NCBI Taxonomy" id="1003110"/>
    <lineage>
        <taxon>Bacteria</taxon>
        <taxon>Bacillati</taxon>
        <taxon>Actinomycetota</taxon>
        <taxon>Actinomycetes</taxon>
        <taxon>Micromonosporales</taxon>
        <taxon>Micromonosporaceae</taxon>
        <taxon>Micromonospora</taxon>
    </lineage>
</organism>
<dbReference type="Pfam" id="PF00208">
    <property type="entry name" value="ELFV_dehydrog"/>
    <property type="match status" value="1"/>
</dbReference>
<dbReference type="InterPro" id="IPR016211">
    <property type="entry name" value="Glu/Phe/Leu/Val/Trp_DH_bac/arc"/>
</dbReference>
<dbReference type="GO" id="GO:0006520">
    <property type="term" value="P:amino acid metabolic process"/>
    <property type="evidence" value="ECO:0007669"/>
    <property type="project" value="InterPro"/>
</dbReference>
<dbReference type="PRINTS" id="PR00082">
    <property type="entry name" value="GLFDHDRGNASE"/>
</dbReference>
<keyword evidence="5" id="KW-0547">Nucleotide-binding</keyword>
<name>A0A9X0LG09_9ACTN</name>
<evidence type="ECO:0000256" key="2">
    <source>
        <dbReference type="ARBA" id="ARBA00023002"/>
    </source>
</evidence>
<feature type="active site" description="Proton donor/acceptor" evidence="4">
    <location>
        <position position="87"/>
    </location>
</feature>
<dbReference type="PANTHER" id="PTHR42722:SF1">
    <property type="entry name" value="VALINE DEHYDROGENASE"/>
    <property type="match status" value="1"/>
</dbReference>
<gene>
    <name evidence="8" type="ORF">ADL17_08135</name>
</gene>
<feature type="domain" description="Glutamate/phenylalanine/leucine/valine/L-tryptophan dehydrogenase C-terminal" evidence="7">
    <location>
        <begin position="151"/>
        <end position="357"/>
    </location>
</feature>
<keyword evidence="3 5" id="KW-0520">NAD</keyword>
<dbReference type="RefSeq" id="WP_013732322.1">
    <property type="nucleotide sequence ID" value="NZ_LMWI01000001.1"/>
</dbReference>
<evidence type="ECO:0000256" key="4">
    <source>
        <dbReference type="PIRSR" id="PIRSR000188-1"/>
    </source>
</evidence>
<sequence>MSAPQPSAPVFGRFPDFPHEQVTFCQDPETGLRAIIAIHDSTLGPAVGGTRFHPYASEAEALTDVLRLSRGMTYKNAVAGLPCGGAKAVIIGDPDTIKSEALLETYGRFVQSLGGRYVTAGDVGISAADLDVIGRGTDHVLGRTTTAGGYGDSGPMTAYGAFHALRAAAAVRWGTAELAGRTVGVEGLGKVGYELVRLLVEAGATVTAADISAPARERVRRELPAVLLAERVIDAPVDIYAPCALGATLTSDSVPTIHAAVVCGAANNQLATPEVEQQLVERDILWVPDFVASAGGVTTGSAEYRRIPLEEVPAQVAKIFDTVTEVLDLARRQGILPGAAAEDLAHNRIQQARTGLKPGYLPS</sequence>
<evidence type="ECO:0000256" key="5">
    <source>
        <dbReference type="PIRSR" id="PIRSR000188-2"/>
    </source>
</evidence>
<dbReference type="Pfam" id="PF02812">
    <property type="entry name" value="ELFV_dehydrog_N"/>
    <property type="match status" value="1"/>
</dbReference>
<proteinExistence type="inferred from homology"/>
<dbReference type="PROSITE" id="PS00074">
    <property type="entry name" value="GLFV_DEHYDROGENASE"/>
    <property type="match status" value="1"/>
</dbReference>